<dbReference type="Gene3D" id="3.90.1530.30">
    <property type="match status" value="1"/>
</dbReference>
<dbReference type="EMBL" id="JBHRXY010000003">
    <property type="protein sequence ID" value="MFC3629001.1"/>
    <property type="molecule type" value="Genomic_DNA"/>
</dbReference>
<dbReference type="SUPFAM" id="SSF110849">
    <property type="entry name" value="ParB/Sulfiredoxin"/>
    <property type="match status" value="1"/>
</dbReference>
<dbReference type="InterPro" id="IPR050336">
    <property type="entry name" value="Chromosome_partition/occlusion"/>
</dbReference>
<gene>
    <name evidence="2" type="ORF">ACFOM8_06025</name>
</gene>
<dbReference type="PANTHER" id="PTHR33375:SF1">
    <property type="entry name" value="CHROMOSOME-PARTITIONING PROTEIN PARB-RELATED"/>
    <property type="match status" value="1"/>
</dbReference>
<evidence type="ECO:0000313" key="3">
    <source>
        <dbReference type="Proteomes" id="UP001595539"/>
    </source>
</evidence>
<dbReference type="Proteomes" id="UP001595539">
    <property type="component" value="Unassembled WGS sequence"/>
</dbReference>
<dbReference type="PANTHER" id="PTHR33375">
    <property type="entry name" value="CHROMOSOME-PARTITIONING PROTEIN PARB-RELATED"/>
    <property type="match status" value="1"/>
</dbReference>
<proteinExistence type="predicted"/>
<evidence type="ECO:0000313" key="2">
    <source>
        <dbReference type="EMBL" id="MFC3629001.1"/>
    </source>
</evidence>
<keyword evidence="3" id="KW-1185">Reference proteome</keyword>
<organism evidence="2 3">
    <name type="scientific">Paracoccus angustae</name>
    <dbReference type="NCBI Taxonomy" id="1671480"/>
    <lineage>
        <taxon>Bacteria</taxon>
        <taxon>Pseudomonadati</taxon>
        <taxon>Pseudomonadota</taxon>
        <taxon>Alphaproteobacteria</taxon>
        <taxon>Rhodobacterales</taxon>
        <taxon>Paracoccaceae</taxon>
        <taxon>Paracoccus</taxon>
    </lineage>
</organism>
<dbReference type="SMART" id="SM00470">
    <property type="entry name" value="ParB"/>
    <property type="match status" value="1"/>
</dbReference>
<feature type="domain" description="ParB-like N-terminal" evidence="1">
    <location>
        <begin position="5"/>
        <end position="94"/>
    </location>
</feature>
<evidence type="ECO:0000259" key="1">
    <source>
        <dbReference type="SMART" id="SM00470"/>
    </source>
</evidence>
<accession>A0ABV7U241</accession>
<dbReference type="Pfam" id="PF02195">
    <property type="entry name" value="ParB_N"/>
    <property type="match status" value="1"/>
</dbReference>
<dbReference type="InterPro" id="IPR003115">
    <property type="entry name" value="ParB_N"/>
</dbReference>
<sequence length="183" mass="20022">MPEYLELPLASIKAGTGRARDLDPAWVEGLAGSIREQGLMQPIVVRRLGDGYRLIAGHHRLEAVRLLGHDGILAMVSDAESDDAARLAEVMENLGRHELIALDRCHHLFELKQVWERMHPDFANGGGKTLPTGDGQGEIFGFATSVADEVGLSKRAINMAVKIWTNLAPQTRQRLVGCVLSPQ</sequence>
<protein>
    <submittedName>
        <fullName evidence="2">ParB/RepB/Spo0J family partition protein</fullName>
    </submittedName>
</protein>
<name>A0ABV7U241_9RHOB</name>
<dbReference type="RefSeq" id="WP_377760249.1">
    <property type="nucleotide sequence ID" value="NZ_JBHRXY010000003.1"/>
</dbReference>
<comment type="caution">
    <text evidence="2">The sequence shown here is derived from an EMBL/GenBank/DDBJ whole genome shotgun (WGS) entry which is preliminary data.</text>
</comment>
<dbReference type="CDD" id="cd16409">
    <property type="entry name" value="ParB_N_like"/>
    <property type="match status" value="1"/>
</dbReference>
<dbReference type="InterPro" id="IPR036086">
    <property type="entry name" value="ParB/Sulfiredoxin_sf"/>
</dbReference>
<reference evidence="3" key="1">
    <citation type="journal article" date="2019" name="Int. J. Syst. Evol. Microbiol.">
        <title>The Global Catalogue of Microorganisms (GCM) 10K type strain sequencing project: providing services to taxonomists for standard genome sequencing and annotation.</title>
        <authorList>
            <consortium name="The Broad Institute Genomics Platform"/>
            <consortium name="The Broad Institute Genome Sequencing Center for Infectious Disease"/>
            <person name="Wu L."/>
            <person name="Ma J."/>
        </authorList>
    </citation>
    <scope>NUCLEOTIDE SEQUENCE [LARGE SCALE GENOMIC DNA]</scope>
    <source>
        <strain evidence="3">KCTC 42473</strain>
    </source>
</reference>